<feature type="compositionally biased region" description="Acidic residues" evidence="1">
    <location>
        <begin position="119"/>
        <end position="129"/>
    </location>
</feature>
<protein>
    <recommendedName>
        <fullName evidence="4">Zn-ribbon containing protein</fullName>
    </recommendedName>
</protein>
<name>A0A1I4HC67_9EURY</name>
<evidence type="ECO:0000313" key="3">
    <source>
        <dbReference type="Proteomes" id="UP000199607"/>
    </source>
</evidence>
<dbReference type="InterPro" id="IPR018645">
    <property type="entry name" value="OapC-like"/>
</dbReference>
<feature type="compositionally biased region" description="Basic and acidic residues" evidence="1">
    <location>
        <begin position="210"/>
        <end position="220"/>
    </location>
</feature>
<keyword evidence="3" id="KW-1185">Reference proteome</keyword>
<proteinExistence type="predicted"/>
<feature type="compositionally biased region" description="Basic and acidic residues" evidence="1">
    <location>
        <begin position="67"/>
        <end position="78"/>
    </location>
</feature>
<evidence type="ECO:0000313" key="2">
    <source>
        <dbReference type="EMBL" id="SFL39889.1"/>
    </source>
</evidence>
<organism evidence="2 3">
    <name type="scientific">Halogranum rubrum</name>
    <dbReference type="NCBI Taxonomy" id="553466"/>
    <lineage>
        <taxon>Archaea</taxon>
        <taxon>Methanobacteriati</taxon>
        <taxon>Methanobacteriota</taxon>
        <taxon>Stenosarchaea group</taxon>
        <taxon>Halobacteria</taxon>
        <taxon>Halobacteriales</taxon>
        <taxon>Haloferacaceae</taxon>
    </lineage>
</organism>
<sequence>MPHQCTNCGKTFDDGSKEMLSGCPDCGGNKFQFRPKRATQTERDSTESASTPRAVSPSQPSDDDQPTTERTEGTEQSDRSGVTGTAAKAGASVREWVGNRTSNPDETDEATDTPASDDVTIEPTDDPSDEPQSVSAADDASERPAEGESADLDSSDTPDSIDSVDSIENTEDRAQASARSDVVTPEELSAAEQRPTPEQPSDADGTVVEPKSDDRPDLSDLREELNDQFESIKILNPGQYELNLMELYDRDEYIISLREDGRYVIEVPDRWQNTGRDE</sequence>
<dbReference type="Pfam" id="PF09845">
    <property type="entry name" value="OapC"/>
    <property type="match status" value="2"/>
</dbReference>
<feature type="region of interest" description="Disordered" evidence="1">
    <location>
        <begin position="1"/>
        <end position="220"/>
    </location>
</feature>
<feature type="compositionally biased region" description="Polar residues" evidence="1">
    <location>
        <begin position="47"/>
        <end position="60"/>
    </location>
</feature>
<dbReference type="Proteomes" id="UP000199607">
    <property type="component" value="Unassembled WGS sequence"/>
</dbReference>
<evidence type="ECO:0008006" key="4">
    <source>
        <dbReference type="Google" id="ProtNLM"/>
    </source>
</evidence>
<dbReference type="EMBL" id="FOTC01000005">
    <property type="protein sequence ID" value="SFL39889.1"/>
    <property type="molecule type" value="Genomic_DNA"/>
</dbReference>
<gene>
    <name evidence="2" type="ORF">SAMN04487950_3645</name>
</gene>
<dbReference type="STRING" id="553466.SAMN04487950_3645"/>
<evidence type="ECO:0000256" key="1">
    <source>
        <dbReference type="SAM" id="MobiDB-lite"/>
    </source>
</evidence>
<dbReference type="AlphaFoldDB" id="A0A1I4HC67"/>
<dbReference type="RefSeq" id="WP_089871178.1">
    <property type="nucleotide sequence ID" value="NZ_FOTC01000005.1"/>
</dbReference>
<accession>A0A1I4HC67</accession>
<reference evidence="3" key="1">
    <citation type="submission" date="2016-10" db="EMBL/GenBank/DDBJ databases">
        <authorList>
            <person name="Varghese N."/>
            <person name="Submissions S."/>
        </authorList>
    </citation>
    <scope>NUCLEOTIDE SEQUENCE [LARGE SCALE GENOMIC DNA]</scope>
    <source>
        <strain evidence="3">CGMCC 1.7738</strain>
    </source>
</reference>